<organism evidence="2 3">
    <name type="scientific">Nocardiopsis kunsanensis</name>
    <dbReference type="NCBI Taxonomy" id="141693"/>
    <lineage>
        <taxon>Bacteria</taxon>
        <taxon>Bacillati</taxon>
        <taxon>Actinomycetota</taxon>
        <taxon>Actinomycetes</taxon>
        <taxon>Streptosporangiales</taxon>
        <taxon>Nocardiopsidaceae</taxon>
        <taxon>Nocardiopsis</taxon>
    </lineage>
</organism>
<dbReference type="Proteomes" id="UP000654947">
    <property type="component" value="Unassembled WGS sequence"/>
</dbReference>
<dbReference type="EMBL" id="BMXL01000011">
    <property type="protein sequence ID" value="GHD26556.1"/>
    <property type="molecule type" value="Genomic_DNA"/>
</dbReference>
<proteinExistence type="predicted"/>
<keyword evidence="3" id="KW-1185">Reference proteome</keyword>
<reference evidence="2 3" key="1">
    <citation type="journal article" date="2014" name="Int. J. Syst. Evol. Microbiol.">
        <title>Complete genome sequence of Corynebacterium casei LMG S-19264T (=DSM 44701T), isolated from a smear-ripened cheese.</title>
        <authorList>
            <consortium name="US DOE Joint Genome Institute (JGI-PGF)"/>
            <person name="Walter F."/>
            <person name="Albersmeier A."/>
            <person name="Kalinowski J."/>
            <person name="Ruckert C."/>
        </authorList>
    </citation>
    <scope>NUCLEOTIDE SEQUENCE [LARGE SCALE GENOMIC DNA]</scope>
    <source>
        <strain evidence="2 3">KCTC 19473</strain>
    </source>
</reference>
<evidence type="ECO:0000256" key="1">
    <source>
        <dbReference type="SAM" id="MobiDB-lite"/>
    </source>
</evidence>
<evidence type="ECO:0000313" key="2">
    <source>
        <dbReference type="EMBL" id="GHD26556.1"/>
    </source>
</evidence>
<dbReference type="AlphaFoldDB" id="A0A918XDY3"/>
<comment type="caution">
    <text evidence="2">The sequence shown here is derived from an EMBL/GenBank/DDBJ whole genome shotgun (WGS) entry which is preliminary data.</text>
</comment>
<evidence type="ECO:0000313" key="3">
    <source>
        <dbReference type="Proteomes" id="UP000654947"/>
    </source>
</evidence>
<protein>
    <submittedName>
        <fullName evidence="2">Uncharacterized protein</fullName>
    </submittedName>
</protein>
<accession>A0A918XDY3</accession>
<feature type="region of interest" description="Disordered" evidence="1">
    <location>
        <begin position="273"/>
        <end position="299"/>
    </location>
</feature>
<sequence>MATPAQADLVTHCEGHGGDVTLPTPLAVPAGASCYLDGTVVQGDVTVGEGANLHIIEGEIEGEVTVEADGYLDSADSSIDGDVTNTGAYGTHLEGSDGAGVTATSAEGFDDGFVYVVDSAVSSVDSEAGGVYVVGSNISDGLAATGVEYADVVDSVLRGDLSVTGSESGGVLCDSEVIGSVAYTGGAGPVAVGAGEQDGFCASVNYVDGDLKVTGNSGGAYIDNNIVGGSLVTADNSPTAEIGDNNRVRGDIDTQEVALSTFDAEVADEFEEHEQGLAEEVEEKRSETVEEAMEAGPAF</sequence>
<name>A0A918XDY3_9ACTN</name>
<gene>
    <name evidence="2" type="ORF">GCM10007147_24630</name>
</gene>